<keyword evidence="1" id="KW-0472">Membrane</keyword>
<reference evidence="2 3" key="1">
    <citation type="submission" date="2018-03" db="EMBL/GenBank/DDBJ databases">
        <title>Cereibacter changlensis.</title>
        <authorList>
            <person name="Meyer T.E."/>
            <person name="Miller S."/>
            <person name="Lodha T."/>
            <person name="Gandham S."/>
            <person name="Chintalapati S."/>
            <person name="Chintalapati V.R."/>
        </authorList>
    </citation>
    <scope>NUCLEOTIDE SEQUENCE [LARGE SCALE GENOMIC DNA]</scope>
    <source>
        <strain evidence="2 3">JA139</strain>
    </source>
</reference>
<comment type="caution">
    <text evidence="2">The sequence shown here is derived from an EMBL/GenBank/DDBJ whole genome shotgun (WGS) entry which is preliminary data.</text>
</comment>
<dbReference type="EMBL" id="PZKG01000010">
    <property type="protein sequence ID" value="PTE23091.1"/>
    <property type="molecule type" value="Genomic_DNA"/>
</dbReference>
<feature type="transmembrane region" description="Helical" evidence="1">
    <location>
        <begin position="6"/>
        <end position="23"/>
    </location>
</feature>
<feature type="transmembrane region" description="Helical" evidence="1">
    <location>
        <begin position="67"/>
        <end position="86"/>
    </location>
</feature>
<gene>
    <name evidence="2" type="ORF">C5F48_03950</name>
</gene>
<dbReference type="OrthoDB" id="7632202at2"/>
<accession>A0A2T4JYU7</accession>
<name>A0A2T4JYU7_9RHOB</name>
<dbReference type="Proteomes" id="UP000241010">
    <property type="component" value="Unassembled WGS sequence"/>
</dbReference>
<keyword evidence="3" id="KW-1185">Reference proteome</keyword>
<evidence type="ECO:0000313" key="2">
    <source>
        <dbReference type="EMBL" id="PTE23091.1"/>
    </source>
</evidence>
<keyword evidence="1" id="KW-0812">Transmembrane</keyword>
<evidence type="ECO:0000313" key="3">
    <source>
        <dbReference type="Proteomes" id="UP000241010"/>
    </source>
</evidence>
<protein>
    <recommendedName>
        <fullName evidence="4">Cation/multidrug efflux pump</fullName>
    </recommendedName>
</protein>
<proteinExistence type="predicted"/>
<organism evidence="2 3">
    <name type="scientific">Cereibacter changlensis JA139</name>
    <dbReference type="NCBI Taxonomy" id="1188249"/>
    <lineage>
        <taxon>Bacteria</taxon>
        <taxon>Pseudomonadati</taxon>
        <taxon>Pseudomonadota</taxon>
        <taxon>Alphaproteobacteria</taxon>
        <taxon>Rhodobacterales</taxon>
        <taxon>Paracoccaceae</taxon>
        <taxon>Cereibacter</taxon>
    </lineage>
</organism>
<keyword evidence="1" id="KW-1133">Transmembrane helix</keyword>
<dbReference type="AlphaFoldDB" id="A0A2T4JYU7"/>
<evidence type="ECO:0008006" key="4">
    <source>
        <dbReference type="Google" id="ProtNLM"/>
    </source>
</evidence>
<sequence length="89" mass="10139">MIIGFLKLAIFGLIGLTVVYLLLSAYSRSVQREELEKRFDAGDGDGPRDAYIEEGMRDYERGLRKKLIWLVYIIPTAVFVAVFYGLNFG</sequence>
<evidence type="ECO:0000256" key="1">
    <source>
        <dbReference type="SAM" id="Phobius"/>
    </source>
</evidence>